<feature type="transmembrane region" description="Helical" evidence="6">
    <location>
        <begin position="178"/>
        <end position="200"/>
    </location>
</feature>
<evidence type="ECO:0000256" key="4">
    <source>
        <dbReference type="ARBA" id="ARBA00022989"/>
    </source>
</evidence>
<dbReference type="Proteomes" id="UP001598130">
    <property type="component" value="Unassembled WGS sequence"/>
</dbReference>
<keyword evidence="4 6" id="KW-1133">Transmembrane helix</keyword>
<dbReference type="Pfam" id="PF00482">
    <property type="entry name" value="T2SSF"/>
    <property type="match status" value="1"/>
</dbReference>
<comment type="caution">
    <text evidence="8">The sequence shown here is derived from an EMBL/GenBank/DDBJ whole genome shotgun (WGS) entry which is preliminary data.</text>
</comment>
<evidence type="ECO:0000259" key="7">
    <source>
        <dbReference type="Pfam" id="PF00482"/>
    </source>
</evidence>
<sequence>MSWLRSLPWPALMVGLVALGATAWWAKSLLMGLVVGLGALILMAQLLRGRQANVLAAERAAVARLLEQVSPVSRSGTPLLAAMMASAQGSPHPGPQALAQALQGLSAGQPEETAARRVEAWPLSNLTYRLCLVHREQGGAPEGFLMAFREALGMAEDLAKKRNLALIQIRWQANIMTAFFFLVLLASAVRAGPLFASLLATDEGRLMVTLSAALVIWGRISLNLISDAMK</sequence>
<accession>A0ABW6CN22</accession>
<name>A0ABW6CN22_9CAUL</name>
<feature type="transmembrane region" description="Helical" evidence="6">
    <location>
        <begin position="206"/>
        <end position="225"/>
    </location>
</feature>
<comment type="subcellular location">
    <subcellularLocation>
        <location evidence="1">Cell membrane</location>
        <topology evidence="1">Multi-pass membrane protein</topology>
    </subcellularLocation>
</comment>
<organism evidence="8 9">
    <name type="scientific">Phenylobacterium ferrooxidans</name>
    <dbReference type="NCBI Taxonomy" id="2982689"/>
    <lineage>
        <taxon>Bacteria</taxon>
        <taxon>Pseudomonadati</taxon>
        <taxon>Pseudomonadota</taxon>
        <taxon>Alphaproteobacteria</taxon>
        <taxon>Caulobacterales</taxon>
        <taxon>Caulobacteraceae</taxon>
        <taxon>Phenylobacterium</taxon>
    </lineage>
</organism>
<keyword evidence="9" id="KW-1185">Reference proteome</keyword>
<evidence type="ECO:0000256" key="5">
    <source>
        <dbReference type="ARBA" id="ARBA00023136"/>
    </source>
</evidence>
<keyword evidence="3 6" id="KW-0812">Transmembrane</keyword>
<gene>
    <name evidence="8" type="ORF">OCL97_05980</name>
</gene>
<feature type="domain" description="Type II secretion system protein GspF" evidence="7">
    <location>
        <begin position="66"/>
        <end position="185"/>
    </location>
</feature>
<evidence type="ECO:0000256" key="1">
    <source>
        <dbReference type="ARBA" id="ARBA00004651"/>
    </source>
</evidence>
<dbReference type="EMBL" id="JAOTJD010000008">
    <property type="protein sequence ID" value="MFD3263516.1"/>
    <property type="molecule type" value="Genomic_DNA"/>
</dbReference>
<evidence type="ECO:0000256" key="2">
    <source>
        <dbReference type="ARBA" id="ARBA00022475"/>
    </source>
</evidence>
<protein>
    <submittedName>
        <fullName evidence="8">Type II secretion system F family protein</fullName>
    </submittedName>
</protein>
<evidence type="ECO:0000313" key="9">
    <source>
        <dbReference type="Proteomes" id="UP001598130"/>
    </source>
</evidence>
<evidence type="ECO:0000256" key="3">
    <source>
        <dbReference type="ARBA" id="ARBA00022692"/>
    </source>
</evidence>
<dbReference type="InterPro" id="IPR018076">
    <property type="entry name" value="T2SS_GspF_dom"/>
</dbReference>
<feature type="transmembrane region" description="Helical" evidence="6">
    <location>
        <begin position="30"/>
        <end position="47"/>
    </location>
</feature>
<dbReference type="RefSeq" id="WP_377368499.1">
    <property type="nucleotide sequence ID" value="NZ_JAOTJD010000008.1"/>
</dbReference>
<keyword evidence="5 6" id="KW-0472">Membrane</keyword>
<reference evidence="8 9" key="1">
    <citation type="submission" date="2022-09" db="EMBL/GenBank/DDBJ databases">
        <title>New species of Phenylobacterium.</title>
        <authorList>
            <person name="Mieszkin S."/>
        </authorList>
    </citation>
    <scope>NUCLEOTIDE SEQUENCE [LARGE SCALE GENOMIC DNA]</scope>
    <source>
        <strain evidence="8 9">HK31-G</strain>
    </source>
</reference>
<evidence type="ECO:0000256" key="6">
    <source>
        <dbReference type="SAM" id="Phobius"/>
    </source>
</evidence>
<proteinExistence type="predicted"/>
<keyword evidence="2" id="KW-1003">Cell membrane</keyword>
<evidence type="ECO:0000313" key="8">
    <source>
        <dbReference type="EMBL" id="MFD3263516.1"/>
    </source>
</evidence>